<organism evidence="1 2">
    <name type="scientific">Peronosclerospora sorghi</name>
    <dbReference type="NCBI Taxonomy" id="230839"/>
    <lineage>
        <taxon>Eukaryota</taxon>
        <taxon>Sar</taxon>
        <taxon>Stramenopiles</taxon>
        <taxon>Oomycota</taxon>
        <taxon>Peronosporomycetes</taxon>
        <taxon>Peronosporales</taxon>
        <taxon>Peronosporaceae</taxon>
        <taxon>Peronosclerospora</taxon>
    </lineage>
</organism>
<dbReference type="EMBL" id="CM047586">
    <property type="protein sequence ID" value="KAI9909671.1"/>
    <property type="molecule type" value="Genomic_DNA"/>
</dbReference>
<dbReference type="Proteomes" id="UP001163321">
    <property type="component" value="Chromosome 7"/>
</dbReference>
<evidence type="ECO:0000313" key="1">
    <source>
        <dbReference type="EMBL" id="KAI9909671.1"/>
    </source>
</evidence>
<comment type="caution">
    <text evidence="1">The sequence shown here is derived from an EMBL/GenBank/DDBJ whole genome shotgun (WGS) entry which is preliminary data.</text>
</comment>
<keyword evidence="2" id="KW-1185">Reference proteome</keyword>
<evidence type="ECO:0000313" key="2">
    <source>
        <dbReference type="Proteomes" id="UP001163321"/>
    </source>
</evidence>
<name>A0ACC0VU89_9STRA</name>
<reference evidence="1 2" key="1">
    <citation type="journal article" date="2022" name="bioRxiv">
        <title>The genome of the oomycete Peronosclerospora sorghi, a cosmopolitan pathogen of maize and sorghum, is inflated with dispersed pseudogenes.</title>
        <authorList>
            <person name="Fletcher K."/>
            <person name="Martin F."/>
            <person name="Isakeit T."/>
            <person name="Cavanaugh K."/>
            <person name="Magill C."/>
            <person name="Michelmore R."/>
        </authorList>
    </citation>
    <scope>NUCLEOTIDE SEQUENCE [LARGE SCALE GENOMIC DNA]</scope>
    <source>
        <strain evidence="1">P6</strain>
    </source>
</reference>
<sequence length="180" mass="19897">MPVKRSHEHTRAPSSELHKFQLPFILNVASQSEFQGGQSTRVEIVAVAASKSGTWDLVPNAKAYSEMMKEEKKRRRTCKHEGCHNYIVHKGGSVTCKHDGCNKKAKSRGLCWSHGGGTKCTSAECSKIAVSNGLCWAHGGGKRCEINGCNKAAYERTQKLCEEHFVRKTTNRACPFVPYG</sequence>
<protein>
    <submittedName>
        <fullName evidence="1">Uncharacterized protein</fullName>
    </submittedName>
</protein>
<proteinExistence type="predicted"/>
<gene>
    <name evidence="1" type="ORF">PsorP6_014665</name>
</gene>
<accession>A0ACC0VU89</accession>